<gene>
    <name evidence="5" type="ORF">INP51_04715</name>
</gene>
<evidence type="ECO:0000313" key="5">
    <source>
        <dbReference type="EMBL" id="QOV20255.1"/>
    </source>
</evidence>
<dbReference type="AlphaFoldDB" id="A0A7M2RIX6"/>
<evidence type="ECO:0000259" key="3">
    <source>
        <dbReference type="Pfam" id="PF01408"/>
    </source>
</evidence>
<dbReference type="Gene3D" id="3.40.50.720">
    <property type="entry name" value="NAD(P)-binding Rossmann-like Domain"/>
    <property type="match status" value="1"/>
</dbReference>
<dbReference type="PANTHER" id="PTHR43818:SF11">
    <property type="entry name" value="BCDNA.GH03377"/>
    <property type="match status" value="1"/>
</dbReference>
<dbReference type="RefSeq" id="WP_193736575.1">
    <property type="nucleotide sequence ID" value="NZ_CP063304.1"/>
</dbReference>
<keyword evidence="6" id="KW-1185">Reference proteome</keyword>
<organism evidence="5 6">
    <name type="scientific">Blautia liquoris</name>
    <dbReference type="NCBI Taxonomy" id="2779518"/>
    <lineage>
        <taxon>Bacteria</taxon>
        <taxon>Bacillati</taxon>
        <taxon>Bacillota</taxon>
        <taxon>Clostridia</taxon>
        <taxon>Lachnospirales</taxon>
        <taxon>Lachnospiraceae</taxon>
        <taxon>Blautia</taxon>
    </lineage>
</organism>
<dbReference type="Pfam" id="PF01408">
    <property type="entry name" value="GFO_IDH_MocA"/>
    <property type="match status" value="1"/>
</dbReference>
<name>A0A7M2RIX6_9FIRM</name>
<dbReference type="SUPFAM" id="SSF55347">
    <property type="entry name" value="Glyceraldehyde-3-phosphate dehydrogenase-like, C-terminal domain"/>
    <property type="match status" value="1"/>
</dbReference>
<dbReference type="SUPFAM" id="SSF51735">
    <property type="entry name" value="NAD(P)-binding Rossmann-fold domains"/>
    <property type="match status" value="1"/>
</dbReference>
<dbReference type="Pfam" id="PF02894">
    <property type="entry name" value="GFO_IDH_MocA_C"/>
    <property type="match status" value="1"/>
</dbReference>
<dbReference type="KEGG" id="bliq:INP51_04715"/>
<dbReference type="InterPro" id="IPR050463">
    <property type="entry name" value="Gfo/Idh/MocA_oxidrdct_glycsds"/>
</dbReference>
<accession>A0A7M2RIX6</accession>
<dbReference type="InterPro" id="IPR004104">
    <property type="entry name" value="Gfo/Idh/MocA-like_OxRdtase_C"/>
</dbReference>
<dbReference type="InterPro" id="IPR036291">
    <property type="entry name" value="NAD(P)-bd_dom_sf"/>
</dbReference>
<evidence type="ECO:0000256" key="1">
    <source>
        <dbReference type="ARBA" id="ARBA00010928"/>
    </source>
</evidence>
<evidence type="ECO:0000313" key="6">
    <source>
        <dbReference type="Proteomes" id="UP000593601"/>
    </source>
</evidence>
<keyword evidence="2" id="KW-0560">Oxidoreductase</keyword>
<sequence length="361" mass="41727">MKDDKLVMGVLGLGEGRSVISAVQKSSYYELGNICDLNDELCKKRVKEFGLSKYTTRYEDMLADDSIDVIGIYTPDQFHAKHIKQALKAGKHVICTKPVMIGLDQAKDLVGCEKESGKLVFVGQSSRFFEPLKRQRELYEEKNIGELISVETHYKNDSRWFLERDWSRQPGFSWMYNFMIHAVDLATWYIPEIEEVFGYGSVSPNMKSYNIHTEDTMSFVMKDKSGHFATVEGAYGSPCLDGNIEFPIECTLRGTTGISRGGYSKLKYYERTIDETGRHDRMETYDDKHDFYFRFEKENHHAGEYQNYIEYFARCLQKNMTPKPDLSEAIHTIGIMEAMKRSLTTGMPVKVSELMREYELE</sequence>
<dbReference type="EMBL" id="CP063304">
    <property type="protein sequence ID" value="QOV20255.1"/>
    <property type="molecule type" value="Genomic_DNA"/>
</dbReference>
<reference evidence="5 6" key="1">
    <citation type="submission" date="2020-10" db="EMBL/GenBank/DDBJ databases">
        <title>Blautia liquoris sp.nov., isolated from the mud in a fermentation cellar used for the production of Chinese strong-flavoured liquor.</title>
        <authorList>
            <person name="Lu L."/>
        </authorList>
    </citation>
    <scope>NUCLEOTIDE SEQUENCE [LARGE SCALE GENOMIC DNA]</scope>
    <source>
        <strain evidence="5 6">LZLJ-3</strain>
    </source>
</reference>
<evidence type="ECO:0000256" key="2">
    <source>
        <dbReference type="ARBA" id="ARBA00023002"/>
    </source>
</evidence>
<evidence type="ECO:0000259" key="4">
    <source>
        <dbReference type="Pfam" id="PF02894"/>
    </source>
</evidence>
<dbReference type="InterPro" id="IPR000683">
    <property type="entry name" value="Gfo/Idh/MocA-like_OxRdtase_N"/>
</dbReference>
<protein>
    <submittedName>
        <fullName evidence="5">Gfo/Idh/MocA family oxidoreductase</fullName>
    </submittedName>
</protein>
<feature type="domain" description="Gfo/Idh/MocA-like oxidoreductase N-terminal" evidence="3">
    <location>
        <begin position="9"/>
        <end position="123"/>
    </location>
</feature>
<dbReference type="Proteomes" id="UP000593601">
    <property type="component" value="Chromosome"/>
</dbReference>
<comment type="similarity">
    <text evidence="1">Belongs to the Gfo/Idh/MocA family.</text>
</comment>
<feature type="domain" description="Gfo/Idh/MocA-like oxidoreductase C-terminal" evidence="4">
    <location>
        <begin position="137"/>
        <end position="351"/>
    </location>
</feature>
<dbReference type="PANTHER" id="PTHR43818">
    <property type="entry name" value="BCDNA.GH03377"/>
    <property type="match status" value="1"/>
</dbReference>
<proteinExistence type="inferred from homology"/>
<dbReference type="GO" id="GO:0000166">
    <property type="term" value="F:nucleotide binding"/>
    <property type="evidence" value="ECO:0007669"/>
    <property type="project" value="InterPro"/>
</dbReference>
<dbReference type="GO" id="GO:0016491">
    <property type="term" value="F:oxidoreductase activity"/>
    <property type="evidence" value="ECO:0007669"/>
    <property type="project" value="UniProtKB-KW"/>
</dbReference>
<dbReference type="Gene3D" id="3.30.360.10">
    <property type="entry name" value="Dihydrodipicolinate Reductase, domain 2"/>
    <property type="match status" value="1"/>
</dbReference>